<reference evidence="2" key="1">
    <citation type="journal article" date="2019" name="Int. J. Syst. Evol. Microbiol.">
        <title>The Global Catalogue of Microorganisms (GCM) 10K type strain sequencing project: providing services to taxonomists for standard genome sequencing and annotation.</title>
        <authorList>
            <consortium name="The Broad Institute Genomics Platform"/>
            <consortium name="The Broad Institute Genome Sequencing Center for Infectious Disease"/>
            <person name="Wu L."/>
            <person name="Ma J."/>
        </authorList>
    </citation>
    <scope>NUCLEOTIDE SEQUENCE [LARGE SCALE GENOMIC DNA]</scope>
    <source>
        <strain evidence="2">CCUG 50873</strain>
    </source>
</reference>
<organism evidence="1 2">
    <name type="scientific">Williamsia deligens</name>
    <dbReference type="NCBI Taxonomy" id="321325"/>
    <lineage>
        <taxon>Bacteria</taxon>
        <taxon>Bacillati</taxon>
        <taxon>Actinomycetota</taxon>
        <taxon>Actinomycetes</taxon>
        <taxon>Mycobacteriales</taxon>
        <taxon>Nocardiaceae</taxon>
        <taxon>Williamsia</taxon>
    </lineage>
</organism>
<dbReference type="InterPro" id="IPR023393">
    <property type="entry name" value="START-like_dom_sf"/>
</dbReference>
<dbReference type="SUPFAM" id="SSF55961">
    <property type="entry name" value="Bet v1-like"/>
    <property type="match status" value="1"/>
</dbReference>
<proteinExistence type="predicted"/>
<dbReference type="EMBL" id="JBHTIL010000004">
    <property type="protein sequence ID" value="MFD0927381.1"/>
    <property type="molecule type" value="Genomic_DNA"/>
</dbReference>
<comment type="caution">
    <text evidence="1">The sequence shown here is derived from an EMBL/GenBank/DDBJ whole genome shotgun (WGS) entry which is preliminary data.</text>
</comment>
<dbReference type="InterPro" id="IPR019587">
    <property type="entry name" value="Polyketide_cyclase/dehydratase"/>
</dbReference>
<dbReference type="CDD" id="cd07818">
    <property type="entry name" value="SRPBCC_1"/>
    <property type="match status" value="1"/>
</dbReference>
<dbReference type="Pfam" id="PF10604">
    <property type="entry name" value="Polyketide_cyc2"/>
    <property type="match status" value="1"/>
</dbReference>
<dbReference type="RefSeq" id="WP_253649187.1">
    <property type="nucleotide sequence ID" value="NZ_BAAAMO010000005.1"/>
</dbReference>
<evidence type="ECO:0000313" key="1">
    <source>
        <dbReference type="EMBL" id="MFD0927381.1"/>
    </source>
</evidence>
<keyword evidence="2" id="KW-1185">Reference proteome</keyword>
<dbReference type="Gene3D" id="3.30.530.20">
    <property type="match status" value="1"/>
</dbReference>
<accession>A0ABW3G9R8</accession>
<protein>
    <submittedName>
        <fullName evidence="1">SRPBCC family protein</fullName>
    </submittedName>
</protein>
<evidence type="ECO:0000313" key="2">
    <source>
        <dbReference type="Proteomes" id="UP001597068"/>
    </source>
</evidence>
<gene>
    <name evidence="1" type="ORF">ACFQ04_16700</name>
</gene>
<sequence>MTPRPFRVQRSRIIGAPASDIVREIVDFRRWTSWSPWEDADPAMTREYTGAPEGVGARYAWSGNRKAGAGSMEITAVEADRSVEARLTFSRPMRADNTVRFDVEPADGGHRVTWVMAGETSGIAGLISRLIPMDRLVGGDFERGLERLDATVTGRGAQR</sequence>
<dbReference type="Proteomes" id="UP001597068">
    <property type="component" value="Unassembled WGS sequence"/>
</dbReference>
<name>A0ABW3G9R8_9NOCA</name>